<evidence type="ECO:0000313" key="1">
    <source>
        <dbReference type="EMBL" id="TQR19924.1"/>
    </source>
</evidence>
<accession>A0A544TR39</accession>
<evidence type="ECO:0000313" key="2">
    <source>
        <dbReference type="Proteomes" id="UP000316626"/>
    </source>
</evidence>
<dbReference type="RefSeq" id="WP_142642402.1">
    <property type="nucleotide sequence ID" value="NZ_VDGI01000009.1"/>
</dbReference>
<dbReference type="EMBL" id="VDGI01000009">
    <property type="protein sequence ID" value="TQR19924.1"/>
    <property type="molecule type" value="Genomic_DNA"/>
</dbReference>
<gene>
    <name evidence="1" type="ORF">FG384_09680</name>
</gene>
<comment type="caution">
    <text evidence="1">The sequence shown here is derived from an EMBL/GenBank/DDBJ whole genome shotgun (WGS) entry which is preliminary data.</text>
</comment>
<dbReference type="Proteomes" id="UP000316626">
    <property type="component" value="Unassembled WGS sequence"/>
</dbReference>
<proteinExistence type="predicted"/>
<keyword evidence="2" id="KW-1185">Reference proteome</keyword>
<sequence length="84" mass="9846">MLDEIHVERLADWLINNKVYECERHAITFYLANYIKRKIKGLYRDVNNGGFSTTLSILGNKKARKELEKQIRVRKIEGVHLIGC</sequence>
<reference evidence="1 2" key="1">
    <citation type="submission" date="2019-06" db="EMBL/GenBank/DDBJ databases">
        <title>Psychrobacillus vulpis sp. nov., a new species isolated from feces of a red fox that inhabits in The Tablas de Daimiel Natural Park, Albacete, Spain.</title>
        <authorList>
            <person name="Rodriguez M."/>
            <person name="Reina J.C."/>
            <person name="Bejar V."/>
            <person name="Llamas I."/>
        </authorList>
    </citation>
    <scope>NUCLEOTIDE SEQUENCE [LARGE SCALE GENOMIC DNA]</scope>
    <source>
        <strain evidence="1 2">Z8</strain>
    </source>
</reference>
<name>A0A544TR39_9BACI</name>
<organism evidence="1 2">
    <name type="scientific">Psychrobacillus vulpis</name>
    <dbReference type="NCBI Taxonomy" id="2325572"/>
    <lineage>
        <taxon>Bacteria</taxon>
        <taxon>Bacillati</taxon>
        <taxon>Bacillota</taxon>
        <taxon>Bacilli</taxon>
        <taxon>Bacillales</taxon>
        <taxon>Bacillaceae</taxon>
        <taxon>Psychrobacillus</taxon>
    </lineage>
</organism>
<dbReference type="AlphaFoldDB" id="A0A544TR39"/>
<dbReference type="OrthoDB" id="2869593at2"/>
<protein>
    <submittedName>
        <fullName evidence="1">Uncharacterized protein</fullName>
    </submittedName>
</protein>